<sequence>MVNESLSSMRHHKRIERKALALAVCLLGGLSVTACSPVSALHQLSPSSGTTTGVKSSGNGTGAKLGTVNTAANPRQLANEPGNVAPTFDGVPVGGTTFDPQGLFDFYDDSIYVTEAGNTLYVSWESYAHGDEVYTSIAQGGQWVVQDKPVYSLAPFAKDGDWSRYLAGNELAVVNNLQDTSFMVKWNSSGNLATQQTLYNGWIGGDFPISDDGGWAVTLHLPYGAPTGGARYSLFLPSNPAHPQVITTSASQFTGALYAFDTGSSRLYEVQTTPAGAHVLDVYTVGGAGSQSRAGGNGAVSSQTQSGSNGIGGSGVNSTASQVTANSSTGQSAGTTNAVPVNTQLVTDSSGQPLQQKLSAAPDILEVSPQGTVYTLTQNQQGVITVTAYDKNLNQVSVWNNIKLANPYAQNVQMSVTSGVPKIYDVVNYQGETALQQITLK</sequence>
<evidence type="ECO:0000313" key="2">
    <source>
        <dbReference type="EMBL" id="KPV44451.1"/>
    </source>
</evidence>
<dbReference type="EMBL" id="LJCO01000033">
    <property type="protein sequence ID" value="KPV44451.1"/>
    <property type="molecule type" value="Genomic_DNA"/>
</dbReference>
<gene>
    <name evidence="2" type="ORF">AN477_07540</name>
</gene>
<dbReference type="Proteomes" id="UP000050482">
    <property type="component" value="Unassembled WGS sequence"/>
</dbReference>
<keyword evidence="3" id="KW-1185">Reference proteome</keyword>
<feature type="region of interest" description="Disordered" evidence="1">
    <location>
        <begin position="291"/>
        <end position="336"/>
    </location>
</feature>
<comment type="caution">
    <text evidence="2">The sequence shown here is derived from an EMBL/GenBank/DDBJ whole genome shotgun (WGS) entry which is preliminary data.</text>
</comment>
<evidence type="ECO:0000256" key="1">
    <source>
        <dbReference type="SAM" id="MobiDB-lite"/>
    </source>
</evidence>
<feature type="compositionally biased region" description="Low complexity" evidence="1">
    <location>
        <begin position="46"/>
        <end position="58"/>
    </location>
</feature>
<organism evidence="2 3">
    <name type="scientific">Alicyclobacillus ferrooxydans</name>
    <dbReference type="NCBI Taxonomy" id="471514"/>
    <lineage>
        <taxon>Bacteria</taxon>
        <taxon>Bacillati</taxon>
        <taxon>Bacillota</taxon>
        <taxon>Bacilli</taxon>
        <taxon>Bacillales</taxon>
        <taxon>Alicyclobacillaceae</taxon>
        <taxon>Alicyclobacillus</taxon>
    </lineage>
</organism>
<feature type="region of interest" description="Disordered" evidence="1">
    <location>
        <begin position="46"/>
        <end position="67"/>
    </location>
</feature>
<accession>A0A0P9EZC5</accession>
<evidence type="ECO:0000313" key="3">
    <source>
        <dbReference type="Proteomes" id="UP000050482"/>
    </source>
</evidence>
<reference evidence="2 3" key="1">
    <citation type="submission" date="2015-09" db="EMBL/GenBank/DDBJ databases">
        <title>Draft genome sequence of Alicyclobacillus ferrooxydans DSM 22381.</title>
        <authorList>
            <person name="Hemp J."/>
        </authorList>
    </citation>
    <scope>NUCLEOTIDE SEQUENCE [LARGE SCALE GENOMIC DNA]</scope>
    <source>
        <strain evidence="2 3">TC-34</strain>
    </source>
</reference>
<dbReference type="STRING" id="471514.AN477_07540"/>
<dbReference type="AlphaFoldDB" id="A0A0P9EZC5"/>
<protein>
    <submittedName>
        <fullName evidence="2">Uncharacterized protein</fullName>
    </submittedName>
</protein>
<name>A0A0P9EZC5_9BACL</name>
<feature type="compositionally biased region" description="Polar residues" evidence="1">
    <location>
        <begin position="320"/>
        <end position="336"/>
    </location>
</feature>
<dbReference type="PATRIC" id="fig|471514.4.peg.3765"/>
<proteinExistence type="predicted"/>